<comment type="caution">
    <text evidence="2">The sequence shown here is derived from an EMBL/GenBank/DDBJ whole genome shotgun (WGS) entry which is preliminary data.</text>
</comment>
<dbReference type="Pfam" id="PF25534">
    <property type="entry name" value="DUF7918"/>
    <property type="match status" value="1"/>
</dbReference>
<dbReference type="AlphaFoldDB" id="A0A9P6VRI0"/>
<name>A0A9P6VRI0_9HELO</name>
<dbReference type="Proteomes" id="UP000785200">
    <property type="component" value="Unassembled WGS sequence"/>
</dbReference>
<keyword evidence="3" id="KW-1185">Reference proteome</keyword>
<accession>A0A9P6VRI0</accession>
<evidence type="ECO:0000259" key="1">
    <source>
        <dbReference type="Pfam" id="PF25534"/>
    </source>
</evidence>
<evidence type="ECO:0000313" key="3">
    <source>
        <dbReference type="Proteomes" id="UP000785200"/>
    </source>
</evidence>
<protein>
    <recommendedName>
        <fullName evidence="1">DUF7918 domain-containing protein</fullName>
    </recommendedName>
</protein>
<dbReference type="InterPro" id="IPR057678">
    <property type="entry name" value="DUF7918"/>
</dbReference>
<proteinExistence type="predicted"/>
<feature type="domain" description="DUF7918" evidence="1">
    <location>
        <begin position="12"/>
        <end position="133"/>
    </location>
</feature>
<reference evidence="2" key="1">
    <citation type="submission" date="2019-07" db="EMBL/GenBank/DDBJ databases">
        <title>Hyphodiscus hymeniophilus genome sequencing and assembly.</title>
        <authorList>
            <person name="Kramer G."/>
            <person name="Nodwell J."/>
        </authorList>
    </citation>
    <scope>NUCLEOTIDE SEQUENCE</scope>
    <source>
        <strain evidence="2">ATCC 34498</strain>
    </source>
</reference>
<gene>
    <name evidence="2" type="ORF">D0Z07_0891</name>
</gene>
<evidence type="ECO:0000313" key="2">
    <source>
        <dbReference type="EMBL" id="KAG0652300.1"/>
    </source>
</evidence>
<dbReference type="EMBL" id="VNKQ01000003">
    <property type="protein sequence ID" value="KAG0652300.1"/>
    <property type="molecule type" value="Genomic_DNA"/>
</dbReference>
<sequence length="143" mass="16295">MAVLSTLRGVQGISVSVVTADSPDPLTEYLCDEDEEQIPEDWRHKTTTNWLQCTDTAEFSFKLNIDPPYRFDCPALAFVFILDGKDEGPREVCLRSYLKKGHWECIVAGFQMDNPETGERELHPFTFVDLKIKPPKHLHLSLG</sequence>
<organism evidence="2 3">
    <name type="scientific">Hyphodiscus hymeniophilus</name>
    <dbReference type="NCBI Taxonomy" id="353542"/>
    <lineage>
        <taxon>Eukaryota</taxon>
        <taxon>Fungi</taxon>
        <taxon>Dikarya</taxon>
        <taxon>Ascomycota</taxon>
        <taxon>Pezizomycotina</taxon>
        <taxon>Leotiomycetes</taxon>
        <taxon>Helotiales</taxon>
        <taxon>Hyphodiscaceae</taxon>
        <taxon>Hyphodiscus</taxon>
    </lineage>
</organism>